<gene>
    <name evidence="1" type="ORF">LCGC14_0355280</name>
</gene>
<dbReference type="AlphaFoldDB" id="A0A0F9WHU2"/>
<evidence type="ECO:0008006" key="2">
    <source>
        <dbReference type="Google" id="ProtNLM"/>
    </source>
</evidence>
<dbReference type="InterPro" id="IPR012334">
    <property type="entry name" value="Pectin_lyas_fold"/>
</dbReference>
<comment type="caution">
    <text evidence="1">The sequence shown here is derived from an EMBL/GenBank/DDBJ whole genome shotgun (WGS) entry which is preliminary data.</text>
</comment>
<sequence>MPRSNYPNGFKNGITIRGTPVEVPHSGDVYWLDSGSGRSNNKGTFDRPVATLNAAMDLCTANNGDIIFAKAGHSETVSTALTQVMDVAGVSLIGLGGGTDMTTFTFSAITSIFRITADNTYVENVNFRTSIEKVTYGVAADADYVTLMGCKWSWEDAGDTFNTALDVINSDFFTLENCFMEPGQWNPSSTSGMPQTGLRFAKADNMVIRGNHFSGYWISQTEAEVGNASAILGTTQTETITDANGQFRVTPGATRSPGTTGLSSNILIAENYLLNHSTETSMVTGFGADIDIGTVANGLIANNSLGITGDGAIGMGLALDPGSCMSIENYAVDIINLRAVVYPVVAADTSTS</sequence>
<proteinExistence type="predicted"/>
<dbReference type="EMBL" id="LAZR01000271">
    <property type="protein sequence ID" value="KKN77963.1"/>
    <property type="molecule type" value="Genomic_DNA"/>
</dbReference>
<dbReference type="Gene3D" id="2.160.20.10">
    <property type="entry name" value="Single-stranded right-handed beta-helix, Pectin lyase-like"/>
    <property type="match status" value="1"/>
</dbReference>
<name>A0A0F9WHU2_9ZZZZ</name>
<reference evidence="1" key="1">
    <citation type="journal article" date="2015" name="Nature">
        <title>Complex archaea that bridge the gap between prokaryotes and eukaryotes.</title>
        <authorList>
            <person name="Spang A."/>
            <person name="Saw J.H."/>
            <person name="Jorgensen S.L."/>
            <person name="Zaremba-Niedzwiedzka K."/>
            <person name="Martijn J."/>
            <person name="Lind A.E."/>
            <person name="van Eijk R."/>
            <person name="Schleper C."/>
            <person name="Guy L."/>
            <person name="Ettema T.J."/>
        </authorList>
    </citation>
    <scope>NUCLEOTIDE SEQUENCE</scope>
</reference>
<dbReference type="InterPro" id="IPR011050">
    <property type="entry name" value="Pectin_lyase_fold/virulence"/>
</dbReference>
<dbReference type="SUPFAM" id="SSF51126">
    <property type="entry name" value="Pectin lyase-like"/>
    <property type="match status" value="1"/>
</dbReference>
<evidence type="ECO:0000313" key="1">
    <source>
        <dbReference type="EMBL" id="KKN77963.1"/>
    </source>
</evidence>
<organism evidence="1">
    <name type="scientific">marine sediment metagenome</name>
    <dbReference type="NCBI Taxonomy" id="412755"/>
    <lineage>
        <taxon>unclassified sequences</taxon>
        <taxon>metagenomes</taxon>
        <taxon>ecological metagenomes</taxon>
    </lineage>
</organism>
<protein>
    <recommendedName>
        <fullName evidence="2">Right handed beta helix domain-containing protein</fullName>
    </recommendedName>
</protein>
<accession>A0A0F9WHU2</accession>